<dbReference type="STRING" id="522772.Dacet_2864"/>
<sequence>MNIFWPDGLQKLAASGEISFKDGERLNLNIVRKMENGMFLINLKGKSFTAQLPAEPEGKTVRAEVVKADSGSLTLRIIPKTENSTNPMRIITTTQSTPSAATAPTATAPQGEPAKLILQIPAGTIEANPGEKIEIQILKILNNGNSLVAVKNNLFEVKLDANMQQLLKNITAEVTKIDGKEIELTVEKTPVQNLNVNYVKQEVGTFDLAKLMKAFGKFQSVDVQNITPDTLKQAIKNSGLFMENKLLNDDSMAGDEKIRAYVNSDNTAKDGITKMQVSNMLLAGGLLAFLKTGDENIDDTYVRLKRGKNGQNTLYVSTKFSQLGDTFIIIRNNRNTHDVMVKTEKDISDELKDVNIENTRIHWVKFNKKDLETMDVKKDIVFNMGNFEVIT</sequence>
<organism evidence="1 2">
    <name type="scientific">Denitrovibrio acetiphilus (strain DSM 12809 / NBRC 114555 / N2460)</name>
    <dbReference type="NCBI Taxonomy" id="522772"/>
    <lineage>
        <taxon>Bacteria</taxon>
        <taxon>Pseudomonadati</taxon>
        <taxon>Deferribacterota</taxon>
        <taxon>Deferribacteres</taxon>
        <taxon>Deferribacterales</taxon>
        <taxon>Geovibrionaceae</taxon>
        <taxon>Denitrovibrio</taxon>
    </lineage>
</organism>
<dbReference type="RefSeq" id="WP_013012101.1">
    <property type="nucleotide sequence ID" value="NC_013943.1"/>
</dbReference>
<dbReference type="HOGENOM" id="CLU_705402_0_0_0"/>
<name>D4H6E0_DENA2</name>
<evidence type="ECO:0000313" key="1">
    <source>
        <dbReference type="EMBL" id="ADD69614.1"/>
    </source>
</evidence>
<proteinExistence type="predicted"/>
<dbReference type="InParanoid" id="D4H6E0"/>
<reference evidence="1 2" key="1">
    <citation type="journal article" date="2010" name="Stand. Genomic Sci.">
        <title>Complete genome sequence of Denitrovibrio acetiphilus type strain (N2460).</title>
        <authorList>
            <person name="Kiss H."/>
            <person name="Lang E."/>
            <person name="Lapidus A."/>
            <person name="Copeland A."/>
            <person name="Nolan M."/>
            <person name="Glavina Del Rio T."/>
            <person name="Chen F."/>
            <person name="Lucas S."/>
            <person name="Tice H."/>
            <person name="Cheng J.F."/>
            <person name="Han C."/>
            <person name="Goodwin L."/>
            <person name="Pitluck S."/>
            <person name="Liolios K."/>
            <person name="Pati A."/>
            <person name="Ivanova N."/>
            <person name="Mavromatis K."/>
            <person name="Chen A."/>
            <person name="Palaniappan K."/>
            <person name="Land M."/>
            <person name="Hauser L."/>
            <person name="Chang Y.J."/>
            <person name="Jeffries C.D."/>
            <person name="Detter J.C."/>
            <person name="Brettin T."/>
            <person name="Spring S."/>
            <person name="Rohde M."/>
            <person name="Goker M."/>
            <person name="Woyke T."/>
            <person name="Bristow J."/>
            <person name="Eisen J.A."/>
            <person name="Markowitz V."/>
            <person name="Hugenholtz P."/>
            <person name="Kyrpides N.C."/>
            <person name="Klenk H.P."/>
        </authorList>
    </citation>
    <scope>NUCLEOTIDE SEQUENCE [LARGE SCALE GENOMIC DNA]</scope>
    <source>
        <strain evidence="2">DSM 12809 / NBRC 114555 / N2460</strain>
    </source>
</reference>
<gene>
    <name evidence="1" type="ordered locus">Dacet_2864</name>
</gene>
<dbReference type="EMBL" id="CP001968">
    <property type="protein sequence ID" value="ADD69614.1"/>
    <property type="molecule type" value="Genomic_DNA"/>
</dbReference>
<protein>
    <submittedName>
        <fullName evidence="1">Uncharacterized protein</fullName>
    </submittedName>
</protein>
<dbReference type="eggNOG" id="ENOG5030VSB">
    <property type="taxonomic scope" value="Bacteria"/>
</dbReference>
<evidence type="ECO:0000313" key="2">
    <source>
        <dbReference type="Proteomes" id="UP000002012"/>
    </source>
</evidence>
<dbReference type="PaxDb" id="522772-Dacet_2864"/>
<dbReference type="AlphaFoldDB" id="D4H6E0"/>
<dbReference type="OrthoDB" id="9788572at2"/>
<keyword evidence="2" id="KW-1185">Reference proteome</keyword>
<accession>D4H6E0</accession>
<dbReference type="Proteomes" id="UP000002012">
    <property type="component" value="Chromosome"/>
</dbReference>
<dbReference type="KEGG" id="dap:Dacet_2864"/>